<dbReference type="Proteomes" id="UP001217089">
    <property type="component" value="Unassembled WGS sequence"/>
</dbReference>
<protein>
    <submittedName>
        <fullName evidence="1">Uncharacterized protein</fullName>
    </submittedName>
</protein>
<accession>A0ABQ9ESA7</accession>
<keyword evidence="2" id="KW-1185">Reference proteome</keyword>
<name>A0ABQ9ESA7_TEGGR</name>
<sequence length="183" mass="20848">MDPDFLTANALDESGYERVQLGAKEGEVMKDLIYKHKFFVRQESIDFQGSCRITPEEPKVTLDGIPKNPEEKDEYYKNKGPIPKFHSEFGCIQDVVSPTGMITGPSGMITGNVSGPCMSGFYYITSLPKTNLYLLVIEDWMSYKATLFYNFNCKIAKSKNRRLLSTIQNALERHTTFQKNCEM</sequence>
<organism evidence="1 2">
    <name type="scientific">Tegillarca granosa</name>
    <name type="common">Malaysian cockle</name>
    <name type="synonym">Anadara granosa</name>
    <dbReference type="NCBI Taxonomy" id="220873"/>
    <lineage>
        <taxon>Eukaryota</taxon>
        <taxon>Metazoa</taxon>
        <taxon>Spiralia</taxon>
        <taxon>Lophotrochozoa</taxon>
        <taxon>Mollusca</taxon>
        <taxon>Bivalvia</taxon>
        <taxon>Autobranchia</taxon>
        <taxon>Pteriomorphia</taxon>
        <taxon>Arcoida</taxon>
        <taxon>Arcoidea</taxon>
        <taxon>Arcidae</taxon>
        <taxon>Tegillarca</taxon>
    </lineage>
</organism>
<proteinExistence type="predicted"/>
<reference evidence="1 2" key="1">
    <citation type="submission" date="2022-12" db="EMBL/GenBank/DDBJ databases">
        <title>Chromosome-level genome of Tegillarca granosa.</title>
        <authorList>
            <person name="Kim J."/>
        </authorList>
    </citation>
    <scope>NUCLEOTIDE SEQUENCE [LARGE SCALE GENOMIC DNA]</scope>
    <source>
        <strain evidence="1">Teg-2019</strain>
        <tissue evidence="1">Adductor muscle</tissue>
    </source>
</reference>
<gene>
    <name evidence="1" type="ORF">KUTeg_016708</name>
</gene>
<evidence type="ECO:0000313" key="1">
    <source>
        <dbReference type="EMBL" id="KAJ8306163.1"/>
    </source>
</evidence>
<evidence type="ECO:0000313" key="2">
    <source>
        <dbReference type="Proteomes" id="UP001217089"/>
    </source>
</evidence>
<comment type="caution">
    <text evidence="1">The sequence shown here is derived from an EMBL/GenBank/DDBJ whole genome shotgun (WGS) entry which is preliminary data.</text>
</comment>
<dbReference type="EMBL" id="JARBDR010000813">
    <property type="protein sequence ID" value="KAJ8306163.1"/>
    <property type="molecule type" value="Genomic_DNA"/>
</dbReference>